<comment type="similarity">
    <text evidence="2 4">Belongs to the flagella basal body rod proteins family.</text>
</comment>
<evidence type="ECO:0000313" key="9">
    <source>
        <dbReference type="Proteomes" id="UP000037043"/>
    </source>
</evidence>
<protein>
    <recommendedName>
        <fullName evidence="4">Flagellar hook protein FlgE</fullName>
    </recommendedName>
</protein>
<keyword evidence="8" id="KW-0282">Flagellum</keyword>
<proteinExistence type="inferred from homology"/>
<sequence length="496" mass="53125">MLRSMYSGISGMKVNQTKLDVAGNNIANVGTTGFKSSRVRFQDMLSQNVTEALGPGRNQGGVNPRQVGLGVQLAGIDTIVTQGMMQPTSRPLDVAMDGEGYFIVGKGEIPNSNYAGVLVDSREHSITNSNGMEINFTRDGALTLDYQGNLLTSDGYRVLGYDLSEKKDQYGRISDIKSIDYSSNGVVNFVDVDAKYGLKASDTLVPLRIPDVVHVAAFKNEKATDGTEVASNFNYTGTGKILNDDGTSVVDPIPNILITTPSPNGVYTGTTDLQIQVKWVDSPKTQPDGTDWGTTAVEGGYRVFINGNEFKGLDGNFTINVDAKGKVDLLDEDYDGTAVTTLTLDGEPTGMEDVDRPKYSWDFNVTAEREKKVRSFSIEKDGVIKAVLDDGSVSALGQIAVSSFKNPGGLSKLGRNLYQNTANSGEAIVKSGAGAAAANDNTDGFGDMLQGNLEMSNVDLAEQFTDMIVTTRAFQAAGKMISTGDEILQDIINLKR</sequence>
<evidence type="ECO:0000259" key="7">
    <source>
        <dbReference type="Pfam" id="PF22692"/>
    </source>
</evidence>
<keyword evidence="3 4" id="KW-0975">Bacterial flagellum</keyword>
<dbReference type="SUPFAM" id="SSF117143">
    <property type="entry name" value="Flagellar hook protein flgE"/>
    <property type="match status" value="1"/>
</dbReference>
<dbReference type="PANTHER" id="PTHR30435">
    <property type="entry name" value="FLAGELLAR PROTEIN"/>
    <property type="match status" value="1"/>
</dbReference>
<dbReference type="AlphaFoldDB" id="A0A0L6ZDY0"/>
<evidence type="ECO:0000256" key="4">
    <source>
        <dbReference type="RuleBase" id="RU362116"/>
    </source>
</evidence>
<evidence type="ECO:0000259" key="5">
    <source>
        <dbReference type="Pfam" id="PF00460"/>
    </source>
</evidence>
<dbReference type="GO" id="GO:0009425">
    <property type="term" value="C:bacterial-type flagellum basal body"/>
    <property type="evidence" value="ECO:0007669"/>
    <property type="project" value="UniProtKB-SubCell"/>
</dbReference>
<dbReference type="GO" id="GO:0005829">
    <property type="term" value="C:cytosol"/>
    <property type="evidence" value="ECO:0007669"/>
    <property type="project" value="TreeGrafter"/>
</dbReference>
<keyword evidence="8" id="KW-0969">Cilium</keyword>
<feature type="domain" description="Flagellar basal body rod protein N-terminal" evidence="5">
    <location>
        <begin position="5"/>
        <end position="35"/>
    </location>
</feature>
<dbReference type="RefSeq" id="WP_052220191.1">
    <property type="nucleotide sequence ID" value="NZ_LHUR01000011.1"/>
</dbReference>
<dbReference type="Pfam" id="PF06429">
    <property type="entry name" value="Flg_bbr_C"/>
    <property type="match status" value="1"/>
</dbReference>
<dbReference type="Pfam" id="PF22692">
    <property type="entry name" value="LlgE_F_G_D1"/>
    <property type="match status" value="1"/>
</dbReference>
<dbReference type="InterPro" id="IPR037925">
    <property type="entry name" value="FlgE/F/G-like"/>
</dbReference>
<keyword evidence="9" id="KW-1185">Reference proteome</keyword>
<dbReference type="NCBIfam" id="TIGR03506">
    <property type="entry name" value="FlgEFG_subfam"/>
    <property type="match status" value="1"/>
</dbReference>
<keyword evidence="8" id="KW-0966">Cell projection</keyword>
<name>A0A0L6ZDY0_9CLOT</name>
<accession>A0A0L6ZDY0</accession>
<comment type="function">
    <text evidence="4">A flexible structure which links the flagellar filament to the drive apparatus in the basal body.</text>
</comment>
<dbReference type="InterPro" id="IPR001444">
    <property type="entry name" value="Flag_bb_rod_N"/>
</dbReference>
<gene>
    <name evidence="8" type="primary">flgE</name>
    <name evidence="8" type="ORF">CLHOM_05960</name>
</gene>
<dbReference type="EMBL" id="LHUR01000011">
    <property type="protein sequence ID" value="KOA21008.1"/>
    <property type="molecule type" value="Genomic_DNA"/>
</dbReference>
<feature type="domain" description="Flagellar hook protein FlgE/F/G-like D1" evidence="7">
    <location>
        <begin position="126"/>
        <end position="187"/>
    </location>
</feature>
<evidence type="ECO:0000313" key="8">
    <source>
        <dbReference type="EMBL" id="KOA21008.1"/>
    </source>
</evidence>
<dbReference type="PATRIC" id="fig|1121318.3.peg.599"/>
<dbReference type="Pfam" id="PF00460">
    <property type="entry name" value="Flg_bb_rod"/>
    <property type="match status" value="1"/>
</dbReference>
<comment type="subcellular location">
    <subcellularLocation>
        <location evidence="1 4">Bacterial flagellum basal body</location>
    </subcellularLocation>
</comment>
<dbReference type="InterPro" id="IPR010930">
    <property type="entry name" value="Flg_bb/hook_C_dom"/>
</dbReference>
<dbReference type="Proteomes" id="UP000037043">
    <property type="component" value="Unassembled WGS sequence"/>
</dbReference>
<dbReference type="GO" id="GO:0009424">
    <property type="term" value="C:bacterial-type flagellum hook"/>
    <property type="evidence" value="ECO:0007669"/>
    <property type="project" value="TreeGrafter"/>
</dbReference>
<reference evidence="9" key="1">
    <citation type="submission" date="2015-08" db="EMBL/GenBank/DDBJ databases">
        <title>Genome sequence of the strict anaerobe Clostridium homopropionicum LuHBu1 (DSM 5847T).</title>
        <authorList>
            <person name="Poehlein A."/>
            <person name="Beck M."/>
            <person name="Schiel-Bengelsdorf B."/>
            <person name="Bengelsdorf F.R."/>
            <person name="Daniel R."/>
            <person name="Duerre P."/>
        </authorList>
    </citation>
    <scope>NUCLEOTIDE SEQUENCE [LARGE SCALE GENOMIC DNA]</scope>
    <source>
        <strain evidence="9">DSM 5847</strain>
    </source>
</reference>
<dbReference type="InterPro" id="IPR053967">
    <property type="entry name" value="LlgE_F_G-like_D1"/>
</dbReference>
<evidence type="ECO:0000256" key="3">
    <source>
        <dbReference type="ARBA" id="ARBA00023143"/>
    </source>
</evidence>
<evidence type="ECO:0000256" key="2">
    <source>
        <dbReference type="ARBA" id="ARBA00009677"/>
    </source>
</evidence>
<evidence type="ECO:0000259" key="6">
    <source>
        <dbReference type="Pfam" id="PF06429"/>
    </source>
</evidence>
<evidence type="ECO:0000256" key="1">
    <source>
        <dbReference type="ARBA" id="ARBA00004117"/>
    </source>
</evidence>
<dbReference type="STRING" id="36844.SAMN04488501_104124"/>
<organism evidence="8 9">
    <name type="scientific">Clostridium homopropionicum DSM 5847</name>
    <dbReference type="NCBI Taxonomy" id="1121318"/>
    <lineage>
        <taxon>Bacteria</taxon>
        <taxon>Bacillati</taxon>
        <taxon>Bacillota</taxon>
        <taxon>Clostridia</taxon>
        <taxon>Eubacteriales</taxon>
        <taxon>Clostridiaceae</taxon>
        <taxon>Clostridium</taxon>
    </lineage>
</organism>
<dbReference type="GO" id="GO:0071978">
    <property type="term" value="P:bacterial-type flagellum-dependent swarming motility"/>
    <property type="evidence" value="ECO:0007669"/>
    <property type="project" value="TreeGrafter"/>
</dbReference>
<feature type="domain" description="Flagellar basal-body/hook protein C-terminal" evidence="6">
    <location>
        <begin position="450"/>
        <end position="494"/>
    </location>
</feature>
<comment type="caution">
    <text evidence="8">The sequence shown here is derived from an EMBL/GenBank/DDBJ whole genome shotgun (WGS) entry which is preliminary data.</text>
</comment>
<dbReference type="InterPro" id="IPR020013">
    <property type="entry name" value="Flagellar_FlgE/F/G"/>
</dbReference>
<dbReference type="PANTHER" id="PTHR30435:SF1">
    <property type="entry name" value="FLAGELLAR HOOK PROTEIN FLGE"/>
    <property type="match status" value="1"/>
</dbReference>